<name>A0A7J6WXX5_THATH</name>
<feature type="coiled-coil region" evidence="1">
    <location>
        <begin position="76"/>
        <end position="110"/>
    </location>
</feature>
<feature type="region of interest" description="Disordered" evidence="2">
    <location>
        <begin position="120"/>
        <end position="143"/>
    </location>
</feature>
<accession>A0A7J6WXX5</accession>
<feature type="coiled-coil region" evidence="1">
    <location>
        <begin position="11"/>
        <end position="38"/>
    </location>
</feature>
<sequence>MRKMDQISAFEKDFINKIQFLENKLRYTEEELRKKDAHISELQGQLEAAKISYHPEVEEISSLILIKSLSMKDEVIQNITAEKKALRCEVRGLEIALRKIQDAVMSMEAEDQKLISSALEDHGECVESSEKENDRSDTADPNCREECLRNHIDQGAAENK</sequence>
<dbReference type="AlphaFoldDB" id="A0A7J6WXX5"/>
<keyword evidence="1" id="KW-0175">Coiled coil</keyword>
<dbReference type="Proteomes" id="UP000554482">
    <property type="component" value="Unassembled WGS sequence"/>
</dbReference>
<dbReference type="OrthoDB" id="1923550at2759"/>
<keyword evidence="4" id="KW-1185">Reference proteome</keyword>
<protein>
    <submittedName>
        <fullName evidence="3">RUN/FYVE domain protein</fullName>
    </submittedName>
</protein>
<comment type="caution">
    <text evidence="3">The sequence shown here is derived from an EMBL/GenBank/DDBJ whole genome shotgun (WGS) entry which is preliminary data.</text>
</comment>
<reference evidence="3 4" key="1">
    <citation type="submission" date="2020-06" db="EMBL/GenBank/DDBJ databases">
        <title>Transcriptomic and genomic resources for Thalictrum thalictroides and T. hernandezii: Facilitating candidate gene discovery in an emerging model plant lineage.</title>
        <authorList>
            <person name="Arias T."/>
            <person name="Riano-Pachon D.M."/>
            <person name="Di Stilio V.S."/>
        </authorList>
    </citation>
    <scope>NUCLEOTIDE SEQUENCE [LARGE SCALE GENOMIC DNA]</scope>
    <source>
        <strain evidence="4">cv. WT478/WT964</strain>
        <tissue evidence="3">Leaves</tissue>
    </source>
</reference>
<gene>
    <name evidence="3" type="ORF">FRX31_008639</name>
</gene>
<feature type="non-terminal residue" evidence="3">
    <location>
        <position position="1"/>
    </location>
</feature>
<dbReference type="EMBL" id="JABWDY010008978">
    <property type="protein sequence ID" value="KAF5201777.1"/>
    <property type="molecule type" value="Genomic_DNA"/>
</dbReference>
<evidence type="ECO:0000256" key="1">
    <source>
        <dbReference type="SAM" id="Coils"/>
    </source>
</evidence>
<proteinExistence type="predicted"/>
<organism evidence="3 4">
    <name type="scientific">Thalictrum thalictroides</name>
    <name type="common">Rue-anemone</name>
    <name type="synonym">Anemone thalictroides</name>
    <dbReference type="NCBI Taxonomy" id="46969"/>
    <lineage>
        <taxon>Eukaryota</taxon>
        <taxon>Viridiplantae</taxon>
        <taxon>Streptophyta</taxon>
        <taxon>Embryophyta</taxon>
        <taxon>Tracheophyta</taxon>
        <taxon>Spermatophyta</taxon>
        <taxon>Magnoliopsida</taxon>
        <taxon>Ranunculales</taxon>
        <taxon>Ranunculaceae</taxon>
        <taxon>Thalictroideae</taxon>
        <taxon>Thalictrum</taxon>
    </lineage>
</organism>
<evidence type="ECO:0000313" key="3">
    <source>
        <dbReference type="EMBL" id="KAF5201777.1"/>
    </source>
</evidence>
<evidence type="ECO:0000256" key="2">
    <source>
        <dbReference type="SAM" id="MobiDB-lite"/>
    </source>
</evidence>
<evidence type="ECO:0000313" key="4">
    <source>
        <dbReference type="Proteomes" id="UP000554482"/>
    </source>
</evidence>